<evidence type="ECO:0000313" key="1">
    <source>
        <dbReference type="EMBL" id="VAW51056.1"/>
    </source>
</evidence>
<dbReference type="AlphaFoldDB" id="A0A3B0X336"/>
<dbReference type="Gene3D" id="3.40.50.300">
    <property type="entry name" value="P-loop containing nucleotide triphosphate hydrolases"/>
    <property type="match status" value="1"/>
</dbReference>
<dbReference type="GO" id="GO:0005524">
    <property type="term" value="F:ATP binding"/>
    <property type="evidence" value="ECO:0007669"/>
    <property type="project" value="InterPro"/>
</dbReference>
<dbReference type="Pfam" id="PF13500">
    <property type="entry name" value="AAA_26"/>
    <property type="match status" value="1"/>
</dbReference>
<sequence length="235" mass="25134">MQGVFITGTDTGVGKTFVGTTIARTLNQRNVKVIPRKPIESGCLNQDGKLIPQDALALKEAANYQGSLSDVCPYRFEPPISPVRAAHLAGKVLTTEQLVSICLQGSEEGFLLVEGAGGFYSPLAENGLNADLAVALQLPVLLVADDKLGVLNQVLLNAEAIQTRGLQLAGVVLNAREKNQDELMDNVADLRERLDCAVFANPYCKDDLNELPKALTEMLISFSDIGNSPVSSAVR</sequence>
<name>A0A3B0X336_9ZZZZ</name>
<dbReference type="EMBL" id="UOFD01000023">
    <property type="protein sequence ID" value="VAW51056.1"/>
    <property type="molecule type" value="Genomic_DNA"/>
</dbReference>
<dbReference type="EC" id="6.3.3.3" evidence="1"/>
<dbReference type="InterPro" id="IPR027417">
    <property type="entry name" value="P-loop_NTPase"/>
</dbReference>
<reference evidence="1" key="1">
    <citation type="submission" date="2018-06" db="EMBL/GenBank/DDBJ databases">
        <authorList>
            <person name="Zhirakovskaya E."/>
        </authorList>
    </citation>
    <scope>NUCLEOTIDE SEQUENCE</scope>
</reference>
<dbReference type="PANTHER" id="PTHR43210:SF5">
    <property type="entry name" value="DETHIOBIOTIN SYNTHETASE"/>
    <property type="match status" value="1"/>
</dbReference>
<dbReference type="PANTHER" id="PTHR43210">
    <property type="entry name" value="DETHIOBIOTIN SYNTHETASE"/>
    <property type="match status" value="1"/>
</dbReference>
<keyword evidence="1" id="KW-0436">Ligase</keyword>
<dbReference type="CDD" id="cd03109">
    <property type="entry name" value="DTBS"/>
    <property type="match status" value="1"/>
</dbReference>
<dbReference type="GO" id="GO:0000287">
    <property type="term" value="F:magnesium ion binding"/>
    <property type="evidence" value="ECO:0007669"/>
    <property type="project" value="InterPro"/>
</dbReference>
<accession>A0A3B0X336</accession>
<dbReference type="InterPro" id="IPR004472">
    <property type="entry name" value="DTB_synth_BioD"/>
</dbReference>
<proteinExistence type="inferred from homology"/>
<dbReference type="GO" id="GO:0004141">
    <property type="term" value="F:dethiobiotin synthase activity"/>
    <property type="evidence" value="ECO:0007669"/>
    <property type="project" value="UniProtKB-EC"/>
</dbReference>
<dbReference type="GO" id="GO:0005829">
    <property type="term" value="C:cytosol"/>
    <property type="evidence" value="ECO:0007669"/>
    <property type="project" value="TreeGrafter"/>
</dbReference>
<gene>
    <name evidence="1" type="ORF">MNBD_GAMMA06-139</name>
</gene>
<organism evidence="1">
    <name type="scientific">hydrothermal vent metagenome</name>
    <dbReference type="NCBI Taxonomy" id="652676"/>
    <lineage>
        <taxon>unclassified sequences</taxon>
        <taxon>metagenomes</taxon>
        <taxon>ecological metagenomes</taxon>
    </lineage>
</organism>
<dbReference type="NCBIfam" id="TIGR00347">
    <property type="entry name" value="bioD"/>
    <property type="match status" value="1"/>
</dbReference>
<dbReference type="PIRSF" id="PIRSF006755">
    <property type="entry name" value="DTB_synth"/>
    <property type="match status" value="1"/>
</dbReference>
<dbReference type="SUPFAM" id="SSF52540">
    <property type="entry name" value="P-loop containing nucleoside triphosphate hydrolases"/>
    <property type="match status" value="1"/>
</dbReference>
<dbReference type="UniPathway" id="UPA00078"/>
<dbReference type="HAMAP" id="MF_00336">
    <property type="entry name" value="BioD"/>
    <property type="match status" value="1"/>
</dbReference>
<dbReference type="GO" id="GO:0009102">
    <property type="term" value="P:biotin biosynthetic process"/>
    <property type="evidence" value="ECO:0007669"/>
    <property type="project" value="UniProtKB-UniPathway"/>
</dbReference>
<protein>
    <submittedName>
        <fullName evidence="1">Dethiobiotin synthetase</fullName>
        <ecNumber evidence="1">6.3.3.3</ecNumber>
    </submittedName>
</protein>